<dbReference type="EMBL" id="JAANCM010000009">
    <property type="protein sequence ID" value="NHT77533.1"/>
    <property type="molecule type" value="Genomic_DNA"/>
</dbReference>
<keyword evidence="2" id="KW-1185">Reference proteome</keyword>
<dbReference type="Proteomes" id="UP001155840">
    <property type="component" value="Unassembled WGS sequence"/>
</dbReference>
<comment type="caution">
    <text evidence="1">The sequence shown here is derived from an EMBL/GenBank/DDBJ whole genome shotgun (WGS) entry which is preliminary data.</text>
</comment>
<evidence type="ECO:0000313" key="1">
    <source>
        <dbReference type="EMBL" id="NHT77533.1"/>
    </source>
</evidence>
<accession>A0AA43ZGP0</accession>
<gene>
    <name evidence="1" type="ORF">G8E10_17605</name>
</gene>
<dbReference type="RefSeq" id="WP_167130099.1">
    <property type="nucleotide sequence ID" value="NZ_JAANCM010000009.1"/>
</dbReference>
<proteinExistence type="predicted"/>
<evidence type="ECO:0000313" key="2">
    <source>
        <dbReference type="Proteomes" id="UP001155840"/>
    </source>
</evidence>
<dbReference type="AlphaFoldDB" id="A0AA43ZGP0"/>
<organism evidence="1 2">
    <name type="scientific">Ferranicluibacter rubi</name>
    <dbReference type="NCBI Taxonomy" id="2715133"/>
    <lineage>
        <taxon>Bacteria</taxon>
        <taxon>Pseudomonadati</taxon>
        <taxon>Pseudomonadota</taxon>
        <taxon>Alphaproteobacteria</taxon>
        <taxon>Hyphomicrobiales</taxon>
        <taxon>Rhizobiaceae</taxon>
        <taxon>Ferranicluibacter</taxon>
    </lineage>
</organism>
<sequence length="265" mass="30207">MISSHAVERIAKLMPLLASDKEGEVINAARAMVKALRRENRDLHDVVRLIASPQTTIDPFGEASSAWSDILRKAAEAEERAARGRAEADEKRKRAEETRWAAYFEEQRREAEARLTAAIAEFGPEEAAFAETPEETRLATGPVAFPATVIEQVAEWQFWQDLATRRRRYDDSFEDSEIVSDRVDGLEQCITSTPARTWADLDARLHWLKNALATGQRTTWVEDDIAQYELLARDLTRLRRTPRSAAKRRREACATQSDFFERTSQ</sequence>
<reference evidence="1" key="1">
    <citation type="submission" date="2020-03" db="EMBL/GenBank/DDBJ databases">
        <title>Ferranicluibacter endophyticum gen. nov., sp. nov., a new genus isolated from Rubus ulmifolius Schott. stem.</title>
        <authorList>
            <person name="Roca-Couso R."/>
            <person name="Flores-Felix J.D."/>
            <person name="Igual J.M."/>
            <person name="Rivas R."/>
        </authorList>
    </citation>
    <scope>NUCLEOTIDE SEQUENCE</scope>
    <source>
        <strain evidence="1">CRRU44</strain>
    </source>
</reference>
<name>A0AA43ZGP0_9HYPH</name>
<protein>
    <submittedName>
        <fullName evidence="1">Uncharacterized protein</fullName>
    </submittedName>
</protein>